<sequence length="693" mass="77241">MHILPRKTKATAKKGIHLASFLGRLIWLSVLPLIVLSLWLAVDALRSRQAQDRRQAGIIAGNFATDLDQYLAARTGALQMLANSPLIDDEARWGELYREAQSFNGFFGSHVILAGVGQPMRMLFNTRRPFGRELPPLPVPKGRAAAPLAAATGKAVVGDLFTGPVSKTPLCSIAVPVVREGKARYVLLTILESSQLQQRIDQRLLPAGWAISLLDSQGHVIAQRNSPRHQEVRAVDRVEVPSTVAPWKVLVEIPAATYQPPLVKLAIMLALGLVASTLVGVLCGSLAARRVGRGVRSLVHWEPEATCGIVEIEEAHELLEHATAARRESEERQELFIRHAPAALAMFDAQMRYLHVSQRWLRDYGLEGDVVGRSHYEIFPEIPEHWRELHRRGLNGEVLRSEGDRFVRADGAAHWIKWEIRPWRKADGDIGGIVIFSEDITGLKQAQEEIQALNEDLEIRVEQRTAELKAANQELDAFAYAVSHDLRAPLRAMIGFSQALREDCAAQLSDEGLDYLLEISTAGYRMGELVDGLLVLSRSLRGTLERRPIDVSAVAERLVRELERAEPERQVQWQVEAGLEVSGDERMIEVVLTNLLSNAWKYSAGAEPARITVRSEKRDDKRFICVEDNGAGFDMRHSSRLFKPFQRLHRQDEFPGLGIGLATVQRIINRHGGAMEAEGEPGNGASFRFWLPN</sequence>
<feature type="domain" description="PAC" evidence="10">
    <location>
        <begin position="400"/>
        <end position="452"/>
    </location>
</feature>
<dbReference type="Gene3D" id="3.30.450.20">
    <property type="entry name" value="PAS domain"/>
    <property type="match status" value="1"/>
</dbReference>
<evidence type="ECO:0000256" key="8">
    <source>
        <dbReference type="SAM" id="Phobius"/>
    </source>
</evidence>
<evidence type="ECO:0000256" key="1">
    <source>
        <dbReference type="ARBA" id="ARBA00000085"/>
    </source>
</evidence>
<evidence type="ECO:0000256" key="2">
    <source>
        <dbReference type="ARBA" id="ARBA00012438"/>
    </source>
</evidence>
<protein>
    <recommendedName>
        <fullName evidence="2">histidine kinase</fullName>
        <ecNumber evidence="2">2.7.13.3</ecNumber>
    </recommendedName>
</protein>
<evidence type="ECO:0000256" key="4">
    <source>
        <dbReference type="ARBA" id="ARBA00022679"/>
    </source>
</evidence>
<dbReference type="GO" id="GO:0030295">
    <property type="term" value="F:protein kinase activator activity"/>
    <property type="evidence" value="ECO:0007669"/>
    <property type="project" value="TreeGrafter"/>
</dbReference>
<feature type="domain" description="Histidine kinase" evidence="9">
    <location>
        <begin position="481"/>
        <end position="693"/>
    </location>
</feature>
<dbReference type="FunFam" id="1.10.287.130:FF:000070">
    <property type="entry name" value="Histidine kinase sensor protein"/>
    <property type="match status" value="1"/>
</dbReference>
<dbReference type="GO" id="GO:0007234">
    <property type="term" value="P:osmosensory signaling via phosphorelay pathway"/>
    <property type="evidence" value="ECO:0007669"/>
    <property type="project" value="TreeGrafter"/>
</dbReference>
<dbReference type="InterPro" id="IPR000014">
    <property type="entry name" value="PAS"/>
</dbReference>
<comment type="caution">
    <text evidence="11">The sequence shown here is derived from an EMBL/GenBank/DDBJ whole genome shotgun (WGS) entry which is preliminary data.</text>
</comment>
<keyword evidence="6 8" id="KW-0472">Membrane</keyword>
<dbReference type="InterPro" id="IPR036097">
    <property type="entry name" value="HisK_dim/P_sf"/>
</dbReference>
<keyword evidence="3" id="KW-0597">Phosphoprotein</keyword>
<dbReference type="Pfam" id="PF02518">
    <property type="entry name" value="HATPase_c"/>
    <property type="match status" value="1"/>
</dbReference>
<dbReference type="PRINTS" id="PR00344">
    <property type="entry name" value="BCTRLSENSOR"/>
</dbReference>
<evidence type="ECO:0000256" key="3">
    <source>
        <dbReference type="ARBA" id="ARBA00022553"/>
    </source>
</evidence>
<dbReference type="SMART" id="SM00388">
    <property type="entry name" value="HisKA"/>
    <property type="match status" value="1"/>
</dbReference>
<organism evidence="11 12">
    <name type="scientific">Geomonas terrae</name>
    <dbReference type="NCBI Taxonomy" id="2562681"/>
    <lineage>
        <taxon>Bacteria</taxon>
        <taxon>Pseudomonadati</taxon>
        <taxon>Thermodesulfobacteriota</taxon>
        <taxon>Desulfuromonadia</taxon>
        <taxon>Geobacterales</taxon>
        <taxon>Geobacteraceae</taxon>
        <taxon>Geomonas</taxon>
    </lineage>
</organism>
<evidence type="ECO:0000259" key="9">
    <source>
        <dbReference type="PROSITE" id="PS50109"/>
    </source>
</evidence>
<dbReference type="Gene3D" id="1.10.287.130">
    <property type="match status" value="1"/>
</dbReference>
<evidence type="ECO:0000259" key="10">
    <source>
        <dbReference type="PROSITE" id="PS50113"/>
    </source>
</evidence>
<dbReference type="PROSITE" id="PS50109">
    <property type="entry name" value="HIS_KIN"/>
    <property type="match status" value="1"/>
</dbReference>
<dbReference type="CDD" id="cd00130">
    <property type="entry name" value="PAS"/>
    <property type="match status" value="1"/>
</dbReference>
<keyword evidence="4" id="KW-0808">Transferase</keyword>
<dbReference type="CDD" id="cd00082">
    <property type="entry name" value="HisKA"/>
    <property type="match status" value="1"/>
</dbReference>
<dbReference type="InterPro" id="IPR004358">
    <property type="entry name" value="Sig_transdc_His_kin-like_C"/>
</dbReference>
<dbReference type="InterPro" id="IPR003594">
    <property type="entry name" value="HATPase_dom"/>
</dbReference>
<dbReference type="InterPro" id="IPR036890">
    <property type="entry name" value="HATPase_C_sf"/>
</dbReference>
<evidence type="ECO:0000313" key="12">
    <source>
        <dbReference type="Proteomes" id="UP000306416"/>
    </source>
</evidence>
<dbReference type="InterPro" id="IPR013656">
    <property type="entry name" value="PAS_4"/>
</dbReference>
<evidence type="ECO:0000256" key="5">
    <source>
        <dbReference type="ARBA" id="ARBA00022777"/>
    </source>
</evidence>
<dbReference type="Gene3D" id="3.30.565.10">
    <property type="entry name" value="Histidine kinase-like ATPase, C-terminal domain"/>
    <property type="match status" value="1"/>
</dbReference>
<keyword evidence="7" id="KW-0175">Coiled coil</keyword>
<dbReference type="GO" id="GO:0016020">
    <property type="term" value="C:membrane"/>
    <property type="evidence" value="ECO:0007669"/>
    <property type="project" value="UniProtKB-SubCell"/>
</dbReference>
<dbReference type="SMART" id="SM00387">
    <property type="entry name" value="HATPase_c"/>
    <property type="match status" value="1"/>
</dbReference>
<dbReference type="EC" id="2.7.13.3" evidence="2"/>
<dbReference type="PANTHER" id="PTHR42878">
    <property type="entry name" value="TWO-COMPONENT HISTIDINE KINASE"/>
    <property type="match status" value="1"/>
</dbReference>
<keyword evidence="12" id="KW-1185">Reference proteome</keyword>
<dbReference type="InterPro" id="IPR003661">
    <property type="entry name" value="HisK_dim/P_dom"/>
</dbReference>
<feature type="transmembrane region" description="Helical" evidence="8">
    <location>
        <begin position="21"/>
        <end position="42"/>
    </location>
</feature>
<dbReference type="AlphaFoldDB" id="A0A4S1CDJ1"/>
<dbReference type="PANTHER" id="PTHR42878:SF15">
    <property type="entry name" value="BACTERIOPHYTOCHROME"/>
    <property type="match status" value="1"/>
</dbReference>
<dbReference type="SUPFAM" id="SSF55785">
    <property type="entry name" value="PYP-like sensor domain (PAS domain)"/>
    <property type="match status" value="1"/>
</dbReference>
<feature type="coiled-coil region" evidence="7">
    <location>
        <begin position="440"/>
        <end position="474"/>
    </location>
</feature>
<reference evidence="11 12" key="1">
    <citation type="submission" date="2019-04" db="EMBL/GenBank/DDBJ databases">
        <title>Geobacter oryzae sp. nov., ferric-reducing bacteria isolated from paddy soil.</title>
        <authorList>
            <person name="Xu Z."/>
            <person name="Masuda Y."/>
            <person name="Itoh H."/>
            <person name="Senoo K."/>
        </authorList>
    </citation>
    <scope>NUCLEOTIDE SEQUENCE [LARGE SCALE GENOMIC DNA]</scope>
    <source>
        <strain evidence="11 12">Red111</strain>
    </source>
</reference>
<dbReference type="Pfam" id="PF08448">
    <property type="entry name" value="PAS_4"/>
    <property type="match status" value="1"/>
</dbReference>
<keyword evidence="5" id="KW-0418">Kinase</keyword>
<dbReference type="InterPro" id="IPR050351">
    <property type="entry name" value="BphY/WalK/GraS-like"/>
</dbReference>
<dbReference type="PROSITE" id="PS50113">
    <property type="entry name" value="PAC"/>
    <property type="match status" value="1"/>
</dbReference>
<evidence type="ECO:0000313" key="11">
    <source>
        <dbReference type="EMBL" id="TGU71273.1"/>
    </source>
</evidence>
<comment type="catalytic activity">
    <reaction evidence="1">
        <text>ATP + protein L-histidine = ADP + protein N-phospho-L-histidine.</text>
        <dbReference type="EC" id="2.7.13.3"/>
    </reaction>
</comment>
<name>A0A4S1CDJ1_9BACT</name>
<dbReference type="InterPro" id="IPR035965">
    <property type="entry name" value="PAS-like_dom_sf"/>
</dbReference>
<proteinExistence type="predicted"/>
<dbReference type="Proteomes" id="UP000306416">
    <property type="component" value="Unassembled WGS sequence"/>
</dbReference>
<evidence type="ECO:0000256" key="7">
    <source>
        <dbReference type="SAM" id="Coils"/>
    </source>
</evidence>
<dbReference type="InterPro" id="IPR005467">
    <property type="entry name" value="His_kinase_dom"/>
</dbReference>
<dbReference type="NCBIfam" id="TIGR00229">
    <property type="entry name" value="sensory_box"/>
    <property type="match status" value="1"/>
</dbReference>
<dbReference type="GO" id="GO:0000156">
    <property type="term" value="F:phosphorelay response regulator activity"/>
    <property type="evidence" value="ECO:0007669"/>
    <property type="project" value="TreeGrafter"/>
</dbReference>
<dbReference type="InterPro" id="IPR000700">
    <property type="entry name" value="PAS-assoc_C"/>
</dbReference>
<dbReference type="SUPFAM" id="SSF55874">
    <property type="entry name" value="ATPase domain of HSP90 chaperone/DNA topoisomerase II/histidine kinase"/>
    <property type="match status" value="1"/>
</dbReference>
<evidence type="ECO:0000256" key="6">
    <source>
        <dbReference type="ARBA" id="ARBA00023136"/>
    </source>
</evidence>
<dbReference type="EMBL" id="SRSC01000003">
    <property type="protein sequence ID" value="TGU71273.1"/>
    <property type="molecule type" value="Genomic_DNA"/>
</dbReference>
<dbReference type="RefSeq" id="WP_135870719.1">
    <property type="nucleotide sequence ID" value="NZ_SRSC01000003.1"/>
</dbReference>
<dbReference type="GO" id="GO:0000155">
    <property type="term" value="F:phosphorelay sensor kinase activity"/>
    <property type="evidence" value="ECO:0007669"/>
    <property type="project" value="InterPro"/>
</dbReference>
<dbReference type="FunFam" id="3.30.565.10:FF:000006">
    <property type="entry name" value="Sensor histidine kinase WalK"/>
    <property type="match status" value="1"/>
</dbReference>
<gene>
    <name evidence="11" type="ORF">E4633_13095</name>
</gene>
<dbReference type="Pfam" id="PF00512">
    <property type="entry name" value="HisKA"/>
    <property type="match status" value="1"/>
</dbReference>
<accession>A0A4S1CDJ1</accession>
<dbReference type="SUPFAM" id="SSF47384">
    <property type="entry name" value="Homodimeric domain of signal transducing histidine kinase"/>
    <property type="match status" value="1"/>
</dbReference>
<keyword evidence="8" id="KW-1133">Transmembrane helix</keyword>
<keyword evidence="8" id="KW-0812">Transmembrane</keyword>